<dbReference type="PANTHER" id="PTHR42909">
    <property type="entry name" value="ZGC:136858"/>
    <property type="match status" value="1"/>
</dbReference>
<name>A0A2M8QGG3_9CHLR</name>
<keyword evidence="3 6" id="KW-0464">Manganese</keyword>
<dbReference type="AlphaFoldDB" id="A0A2M8QGG3"/>
<feature type="binding site" evidence="6">
    <location>
        <begin position="126"/>
        <end position="128"/>
    </location>
    <ligand>
        <name>substrate</name>
    </ligand>
</feature>
<keyword evidence="2 6" id="KW-0378">Hydrolase</keyword>
<dbReference type="GO" id="GO:0016798">
    <property type="term" value="F:hydrolase activity, acting on glycosyl bonds"/>
    <property type="evidence" value="ECO:0007669"/>
    <property type="project" value="UniProtKB-KW"/>
</dbReference>
<dbReference type="InterPro" id="IPR007342">
    <property type="entry name" value="PsuG"/>
</dbReference>
<comment type="caution">
    <text evidence="7">The sequence shown here is derived from an EMBL/GenBank/DDBJ whole genome shotgun (WGS) entry which is preliminary data.</text>
</comment>
<feature type="binding site" evidence="6">
    <location>
        <position position="94"/>
    </location>
    <ligand>
        <name>substrate</name>
    </ligand>
</feature>
<evidence type="ECO:0000256" key="2">
    <source>
        <dbReference type="ARBA" id="ARBA00022801"/>
    </source>
</evidence>
<proteinExistence type="inferred from homology"/>
<comment type="similarity">
    <text evidence="6">Belongs to the pseudouridine-5'-phosphate glycosidase family.</text>
</comment>
<dbReference type="Pfam" id="PF04227">
    <property type="entry name" value="Indigoidine_A"/>
    <property type="match status" value="1"/>
</dbReference>
<feature type="active site" description="Nucleophile" evidence="6">
    <location>
        <position position="145"/>
    </location>
</feature>
<evidence type="ECO:0000313" key="7">
    <source>
        <dbReference type="EMBL" id="PJF48864.1"/>
    </source>
</evidence>
<dbReference type="EC" id="4.2.1.70" evidence="6"/>
<keyword evidence="1 6" id="KW-0479">Metal-binding</keyword>
<organism evidence="7 8">
    <name type="scientific">Candidatus Thermofonsia Clade 3 bacterium</name>
    <dbReference type="NCBI Taxonomy" id="2364212"/>
    <lineage>
        <taxon>Bacteria</taxon>
        <taxon>Bacillati</taxon>
        <taxon>Chloroflexota</taxon>
        <taxon>Candidatus Thermofontia</taxon>
        <taxon>Candidatus Thermofonsia Clade 3</taxon>
    </lineage>
</organism>
<sequence>MCPAVAQPIVALESTLITHGFAYPRNFQVAQEIEQAVRDAGAQPATIAVLNGQVKIGLSDDELEALAKSRNARKCSVRDLGIVIGLGLDGSTTVAATMFLAARHGIGVFATGGIGGVHRGHPFDVSADLIELSRTPVTVVCAGAKALLDLPLTFEHLETLGVPVIGYQTDEIPAFYSRRSGLRADICAETPQDVARIVRARRALGLPGGELVCAPVPREAELPREVAEEAIIEAQRRADAAGIHGPAATPFMLDQIAKLTGGASVRANVALLINNARIAAHIARAMIDE</sequence>
<feature type="active site" description="Proton donor" evidence="6">
    <location>
        <position position="13"/>
    </location>
</feature>
<comment type="catalytic activity">
    <reaction evidence="6">
        <text>D-ribose 5-phosphate + uracil = psi-UMP + H2O</text>
        <dbReference type="Rhea" id="RHEA:18337"/>
        <dbReference type="ChEBI" id="CHEBI:15377"/>
        <dbReference type="ChEBI" id="CHEBI:17568"/>
        <dbReference type="ChEBI" id="CHEBI:58380"/>
        <dbReference type="ChEBI" id="CHEBI:78346"/>
        <dbReference type="EC" id="4.2.1.70"/>
    </reaction>
</comment>
<reference evidence="7 8" key="1">
    <citation type="submission" date="2017-11" db="EMBL/GenBank/DDBJ databases">
        <title>Evolution of Phototrophy in the Chloroflexi Phylum Driven by Horizontal Gene Transfer.</title>
        <authorList>
            <person name="Ward L.M."/>
            <person name="Hemp J."/>
            <person name="Shih P.M."/>
            <person name="Mcglynn S.E."/>
            <person name="Fischer W."/>
        </authorList>
    </citation>
    <scope>NUCLEOTIDE SEQUENCE [LARGE SCALE GENOMIC DNA]</scope>
    <source>
        <strain evidence="7">JP3_7</strain>
    </source>
</reference>
<comment type="subunit">
    <text evidence="6">Homotrimer.</text>
</comment>
<dbReference type="GO" id="GO:0005737">
    <property type="term" value="C:cytoplasm"/>
    <property type="evidence" value="ECO:0007669"/>
    <property type="project" value="TreeGrafter"/>
</dbReference>
<dbReference type="InterPro" id="IPR022830">
    <property type="entry name" value="Indigdn_synthA-like"/>
</dbReference>
<dbReference type="EMBL" id="PGTN01000005">
    <property type="protein sequence ID" value="PJF48864.1"/>
    <property type="molecule type" value="Genomic_DNA"/>
</dbReference>
<evidence type="ECO:0000256" key="3">
    <source>
        <dbReference type="ARBA" id="ARBA00023211"/>
    </source>
</evidence>
<protein>
    <recommendedName>
        <fullName evidence="6">Pseudouridine-5'-phosphate glycosidase</fullName>
        <shortName evidence="6">PsiMP glycosidase</shortName>
        <ecNumber evidence="6">4.2.1.70</ecNumber>
    </recommendedName>
</protein>
<keyword evidence="4 6" id="KW-0456">Lyase</keyword>
<evidence type="ECO:0000256" key="1">
    <source>
        <dbReference type="ARBA" id="ARBA00022723"/>
    </source>
</evidence>
<evidence type="ECO:0000256" key="6">
    <source>
        <dbReference type="HAMAP-Rule" id="MF_01876"/>
    </source>
</evidence>
<evidence type="ECO:0000313" key="8">
    <source>
        <dbReference type="Proteomes" id="UP000230790"/>
    </source>
</evidence>
<comment type="cofactor">
    <cofactor evidence="6">
        <name>Mn(2+)</name>
        <dbReference type="ChEBI" id="CHEBI:29035"/>
    </cofactor>
    <text evidence="6">Binds 1 Mn(2+) ion per subunit.</text>
</comment>
<dbReference type="Gene3D" id="3.40.1790.10">
    <property type="entry name" value="Indigoidine synthase domain"/>
    <property type="match status" value="1"/>
</dbReference>
<feature type="binding site" evidence="6">
    <location>
        <position position="74"/>
    </location>
    <ligand>
        <name>substrate</name>
    </ligand>
</feature>
<feature type="binding site" evidence="6">
    <location>
        <position position="124"/>
    </location>
    <ligand>
        <name>Mn(2+)</name>
        <dbReference type="ChEBI" id="CHEBI:29035"/>
    </ligand>
</feature>
<dbReference type="PANTHER" id="PTHR42909:SF1">
    <property type="entry name" value="CARBOHYDRATE KINASE PFKB DOMAIN-CONTAINING PROTEIN"/>
    <property type="match status" value="1"/>
</dbReference>
<dbReference type="HAMAP" id="MF_01876">
    <property type="entry name" value="PsiMP_glycosidase"/>
    <property type="match status" value="1"/>
</dbReference>
<dbReference type="GO" id="GO:0046113">
    <property type="term" value="P:nucleobase catabolic process"/>
    <property type="evidence" value="ECO:0007669"/>
    <property type="project" value="UniProtKB-UniRule"/>
</dbReference>
<dbReference type="SUPFAM" id="SSF110581">
    <property type="entry name" value="Indigoidine synthase A-like"/>
    <property type="match status" value="1"/>
</dbReference>
<dbReference type="Proteomes" id="UP000230790">
    <property type="component" value="Unassembled WGS sequence"/>
</dbReference>
<dbReference type="GO" id="GO:0004730">
    <property type="term" value="F:pseudouridylate synthase activity"/>
    <property type="evidence" value="ECO:0007669"/>
    <property type="project" value="UniProtKB-UniRule"/>
</dbReference>
<evidence type="ECO:0000256" key="4">
    <source>
        <dbReference type="ARBA" id="ARBA00023239"/>
    </source>
</evidence>
<keyword evidence="5 6" id="KW-0326">Glycosidase</keyword>
<evidence type="ECO:0000256" key="5">
    <source>
        <dbReference type="ARBA" id="ARBA00023295"/>
    </source>
</evidence>
<gene>
    <name evidence="6" type="primary">psuG</name>
    <name evidence="7" type="ORF">CUN48_01555</name>
</gene>
<dbReference type="GO" id="GO:0046872">
    <property type="term" value="F:metal ion binding"/>
    <property type="evidence" value="ECO:0007669"/>
    <property type="project" value="UniProtKB-KW"/>
</dbReference>
<accession>A0A2M8QGG3</accession>
<comment type="function">
    <text evidence="6">Catalyzes the reversible cleavage of pseudouridine 5'-phosphate (PsiMP) to ribose 5-phosphate and uracil. Functions biologically in the cleavage direction, as part of a pseudouridine degradation pathway.</text>
</comment>